<dbReference type="Pfam" id="PF06429">
    <property type="entry name" value="Flg_bbr_C"/>
    <property type="match status" value="1"/>
</dbReference>
<dbReference type="PANTHER" id="PTHR30435">
    <property type="entry name" value="FLAGELLAR PROTEIN"/>
    <property type="match status" value="1"/>
</dbReference>
<comment type="subunit">
    <text evidence="4 6">The basal body constitutes a major portion of the flagellar organelle and consists of five rings (E,L,P,S, and M) mounted on a central rod. The rod consists of about 26 subunits of FlgG in the distal portion, and FlgB, FlgC and FlgF are thought to build up the proximal portion of the rod with about 6 subunits each.</text>
</comment>
<name>A0A9X1ZM82_9GAMM</name>
<evidence type="ECO:0000256" key="5">
    <source>
        <dbReference type="ARBA" id="ARBA00040228"/>
    </source>
</evidence>
<comment type="subcellular location">
    <subcellularLocation>
        <location evidence="1 6">Bacterial flagellum basal body</location>
    </subcellularLocation>
</comment>
<keyword evidence="11" id="KW-1185">Reference proteome</keyword>
<dbReference type="InterPro" id="IPR020013">
    <property type="entry name" value="Flagellar_FlgE/F/G"/>
</dbReference>
<feature type="domain" description="Flagellar hook protein FlgE/F/G-like D1" evidence="9">
    <location>
        <begin position="83"/>
        <end position="145"/>
    </location>
</feature>
<dbReference type="Pfam" id="PF00460">
    <property type="entry name" value="Flg_bb_rod"/>
    <property type="match status" value="1"/>
</dbReference>
<dbReference type="GO" id="GO:0030694">
    <property type="term" value="C:bacterial-type flagellum basal body, rod"/>
    <property type="evidence" value="ECO:0007669"/>
    <property type="project" value="UniProtKB-UniRule"/>
</dbReference>
<keyword evidence="10" id="KW-0969">Cilium</keyword>
<gene>
    <name evidence="10" type="ORF">L2740_18145</name>
</gene>
<keyword evidence="10" id="KW-0282">Flagellum</keyword>
<dbReference type="RefSeq" id="WP_248951472.1">
    <property type="nucleotide sequence ID" value="NZ_JAKILB010000015.1"/>
</dbReference>
<feature type="domain" description="Flagellar basal body rod protein N-terminal" evidence="7">
    <location>
        <begin position="5"/>
        <end position="35"/>
    </location>
</feature>
<keyword evidence="10" id="KW-0966">Cell projection</keyword>
<sequence length="244" mass="25942">MDRMIYTAAKGAARVMEAQAIRANNLANADTTGFKADLERVNAMTVAATGNSLQTRVLAQTQSSGFNQQSGAMNPTGRTLDLAINDAGLFAVMTENGEGYTRSGAIQPDENGQLTLDGRPVVGVDGPIVLPEYRELFVGEDGRLSIVADEGGVIEEIGQLKLVNPDINDMSKGLDGLLYAQDRQPLPANDQVSVSSGFLEASNVQAVGELIAAMDLSRQFEVQVKLMKSAEKLAEAGNRLLRDA</sequence>
<dbReference type="Proteomes" id="UP001139293">
    <property type="component" value="Unassembled WGS sequence"/>
</dbReference>
<dbReference type="InterPro" id="IPR001444">
    <property type="entry name" value="Flag_bb_rod_N"/>
</dbReference>
<keyword evidence="3 6" id="KW-0975">Bacterial flagellum</keyword>
<evidence type="ECO:0000256" key="1">
    <source>
        <dbReference type="ARBA" id="ARBA00004117"/>
    </source>
</evidence>
<feature type="domain" description="Flagellar basal-body/hook protein C-terminal" evidence="8">
    <location>
        <begin position="196"/>
        <end position="240"/>
    </location>
</feature>
<accession>A0A9X1ZM82</accession>
<dbReference type="NCBIfam" id="TIGR03506">
    <property type="entry name" value="FlgEFG_subfam"/>
    <property type="match status" value="1"/>
</dbReference>
<dbReference type="NCBIfam" id="NF009280">
    <property type="entry name" value="PRK12640.1"/>
    <property type="match status" value="1"/>
</dbReference>
<protein>
    <recommendedName>
        <fullName evidence="5 6">Flagellar basal-body rod protein FlgF</fullName>
    </recommendedName>
</protein>
<evidence type="ECO:0000259" key="9">
    <source>
        <dbReference type="Pfam" id="PF22692"/>
    </source>
</evidence>
<evidence type="ECO:0000313" key="11">
    <source>
        <dbReference type="Proteomes" id="UP001139293"/>
    </source>
</evidence>
<dbReference type="Pfam" id="PF22692">
    <property type="entry name" value="LlgE_F_G_D1"/>
    <property type="match status" value="1"/>
</dbReference>
<evidence type="ECO:0000256" key="6">
    <source>
        <dbReference type="RuleBase" id="RU362116"/>
    </source>
</evidence>
<dbReference type="EMBL" id="JAKILB010000015">
    <property type="protein sequence ID" value="MCL1140458.1"/>
    <property type="molecule type" value="Genomic_DNA"/>
</dbReference>
<evidence type="ECO:0000313" key="10">
    <source>
        <dbReference type="EMBL" id="MCL1140458.1"/>
    </source>
</evidence>
<dbReference type="InterPro" id="IPR010930">
    <property type="entry name" value="Flg_bb/hook_C_dom"/>
</dbReference>
<dbReference type="GO" id="GO:0071978">
    <property type="term" value="P:bacterial-type flagellum-dependent swarming motility"/>
    <property type="evidence" value="ECO:0007669"/>
    <property type="project" value="TreeGrafter"/>
</dbReference>
<evidence type="ECO:0000256" key="4">
    <source>
        <dbReference type="ARBA" id="ARBA00038560"/>
    </source>
</evidence>
<evidence type="ECO:0000259" key="8">
    <source>
        <dbReference type="Pfam" id="PF06429"/>
    </source>
</evidence>
<evidence type="ECO:0000256" key="3">
    <source>
        <dbReference type="ARBA" id="ARBA00023143"/>
    </source>
</evidence>
<organism evidence="10 11">
    <name type="scientific">Shewanella pneumatophori</name>
    <dbReference type="NCBI Taxonomy" id="314092"/>
    <lineage>
        <taxon>Bacteria</taxon>
        <taxon>Pseudomonadati</taxon>
        <taxon>Pseudomonadota</taxon>
        <taxon>Gammaproteobacteria</taxon>
        <taxon>Alteromonadales</taxon>
        <taxon>Shewanellaceae</taxon>
        <taxon>Shewanella</taxon>
    </lineage>
</organism>
<comment type="caution">
    <text evidence="10">The sequence shown here is derived from an EMBL/GenBank/DDBJ whole genome shotgun (WGS) entry which is preliminary data.</text>
</comment>
<dbReference type="AlphaFoldDB" id="A0A9X1ZM82"/>
<evidence type="ECO:0000256" key="2">
    <source>
        <dbReference type="ARBA" id="ARBA00009677"/>
    </source>
</evidence>
<dbReference type="PANTHER" id="PTHR30435:SF18">
    <property type="entry name" value="FLAGELLAR BASAL-BODY ROD PROTEIN FLGF"/>
    <property type="match status" value="1"/>
</dbReference>
<dbReference type="InterPro" id="IPR037925">
    <property type="entry name" value="FlgE/F/G-like"/>
</dbReference>
<comment type="similarity">
    <text evidence="2 6">Belongs to the flagella basal body rod proteins family.</text>
</comment>
<dbReference type="SUPFAM" id="SSF117143">
    <property type="entry name" value="Flagellar hook protein flgE"/>
    <property type="match status" value="1"/>
</dbReference>
<reference evidence="10" key="1">
    <citation type="submission" date="2022-01" db="EMBL/GenBank/DDBJ databases">
        <title>Whole genome-based taxonomy of the Shewanellaceae.</title>
        <authorList>
            <person name="Martin-Rodriguez A.J."/>
        </authorList>
    </citation>
    <scope>NUCLEOTIDE SEQUENCE</scope>
    <source>
        <strain evidence="10">KCTC 23973</strain>
    </source>
</reference>
<dbReference type="InterPro" id="IPR053967">
    <property type="entry name" value="LlgE_F_G-like_D1"/>
</dbReference>
<evidence type="ECO:0000259" key="7">
    <source>
        <dbReference type="Pfam" id="PF00460"/>
    </source>
</evidence>
<proteinExistence type="inferred from homology"/>